<protein>
    <submittedName>
        <fullName evidence="3">ADH_zinc_N domain-containing protein</fullName>
    </submittedName>
</protein>
<proteinExistence type="predicted"/>
<dbReference type="Proteomes" id="UP000271098">
    <property type="component" value="Unassembled WGS sequence"/>
</dbReference>
<dbReference type="WBParaSite" id="GPUH_0002048201-mRNA-1">
    <property type="protein sequence ID" value="GPUH_0002048201-mRNA-1"/>
    <property type="gene ID" value="GPUH_0002048201"/>
</dbReference>
<evidence type="ECO:0000313" key="3">
    <source>
        <dbReference type="WBParaSite" id="GPUH_0002048201-mRNA-1"/>
    </source>
</evidence>
<accession>A0A183EHL6</accession>
<reference evidence="1 2" key="2">
    <citation type="submission" date="2018-11" db="EMBL/GenBank/DDBJ databases">
        <authorList>
            <consortium name="Pathogen Informatics"/>
        </authorList>
    </citation>
    <scope>NUCLEOTIDE SEQUENCE [LARGE SCALE GENOMIC DNA]</scope>
</reference>
<dbReference type="AlphaFoldDB" id="A0A183EHL6"/>
<dbReference type="EMBL" id="UYRT01090467">
    <property type="protein sequence ID" value="VDN36093.1"/>
    <property type="molecule type" value="Genomic_DNA"/>
</dbReference>
<sequence>MDPMVRYPFDESGLVEEGMDRSAAAAVVVDCGTPQQEKQLRRWCGSGALSVLSAGISEKQVQIAGG</sequence>
<organism evidence="3">
    <name type="scientific">Gongylonema pulchrum</name>
    <dbReference type="NCBI Taxonomy" id="637853"/>
    <lineage>
        <taxon>Eukaryota</taxon>
        <taxon>Metazoa</taxon>
        <taxon>Ecdysozoa</taxon>
        <taxon>Nematoda</taxon>
        <taxon>Chromadorea</taxon>
        <taxon>Rhabditida</taxon>
        <taxon>Spirurina</taxon>
        <taxon>Spiruromorpha</taxon>
        <taxon>Spiruroidea</taxon>
        <taxon>Gongylonematidae</taxon>
        <taxon>Gongylonema</taxon>
    </lineage>
</organism>
<keyword evidence="2" id="KW-1185">Reference proteome</keyword>
<evidence type="ECO:0000313" key="2">
    <source>
        <dbReference type="Proteomes" id="UP000271098"/>
    </source>
</evidence>
<gene>
    <name evidence="1" type="ORF">GPUH_LOCUS20458</name>
</gene>
<name>A0A183EHL6_9BILA</name>
<reference evidence="3" key="1">
    <citation type="submission" date="2016-06" db="UniProtKB">
        <authorList>
            <consortium name="WormBaseParasite"/>
        </authorList>
    </citation>
    <scope>IDENTIFICATION</scope>
</reference>
<evidence type="ECO:0000313" key="1">
    <source>
        <dbReference type="EMBL" id="VDN36093.1"/>
    </source>
</evidence>